<keyword evidence="3" id="KW-0858">Xylan degradation</keyword>
<keyword evidence="3" id="KW-0119">Carbohydrate metabolism</keyword>
<protein>
    <submittedName>
        <fullName evidence="3">Predicted xylanase/chitin deacetylase</fullName>
    </submittedName>
</protein>
<dbReference type="EMBL" id="LT838813">
    <property type="protein sequence ID" value="SMD44597.1"/>
    <property type="molecule type" value="Genomic_DNA"/>
</dbReference>
<dbReference type="AlphaFoldDB" id="A0A1W2H6M3"/>
<name>A0A1W2H6M3_9BACT</name>
<dbReference type="Proteomes" id="UP000192333">
    <property type="component" value="Chromosome I"/>
</dbReference>
<dbReference type="InterPro" id="IPR002509">
    <property type="entry name" value="NODB_dom"/>
</dbReference>
<evidence type="ECO:0000256" key="1">
    <source>
        <dbReference type="ARBA" id="ARBA00022729"/>
    </source>
</evidence>
<dbReference type="OrthoDB" id="9778320at2"/>
<reference evidence="4" key="1">
    <citation type="submission" date="2017-04" db="EMBL/GenBank/DDBJ databases">
        <authorList>
            <person name="Varghese N."/>
            <person name="Submissions S."/>
        </authorList>
    </citation>
    <scope>NUCLEOTIDE SEQUENCE [LARGE SCALE GENOMIC DNA]</scope>
    <source>
        <strain evidence="4">DSM 16537</strain>
    </source>
</reference>
<dbReference type="GO" id="GO:0045493">
    <property type="term" value="P:xylan catabolic process"/>
    <property type="evidence" value="ECO:0007669"/>
    <property type="project" value="UniProtKB-KW"/>
</dbReference>
<dbReference type="GO" id="GO:0016810">
    <property type="term" value="F:hydrolase activity, acting on carbon-nitrogen (but not peptide) bonds"/>
    <property type="evidence" value="ECO:0007669"/>
    <property type="project" value="InterPro"/>
</dbReference>
<dbReference type="Gene3D" id="3.20.20.370">
    <property type="entry name" value="Glycoside hydrolase/deacetylase"/>
    <property type="match status" value="1"/>
</dbReference>
<dbReference type="PANTHER" id="PTHR34216">
    <property type="match status" value="1"/>
</dbReference>
<feature type="domain" description="NodB homology" evidence="2">
    <location>
        <begin position="162"/>
        <end position="236"/>
    </location>
</feature>
<dbReference type="InterPro" id="IPR051398">
    <property type="entry name" value="Polysacch_Deacetylase"/>
</dbReference>
<sequence>MFSLIFFLMIQMASSQEFTFQTEIQKWPEGKKAAISLTYDDGTYNQFDIALPIMEELNMKGTFYINTGEIPSSRYRAKFLGRDPQLIIDETATVKTSMNNIFERASLIRFLDMSGAVSFHDRAGATFEQGRIEEACEILDEAYSAARKLKTVKLISPKIIDGPMIDWDRIREYAKRGHEFGVHTISHPRLAVLDEPNLLYELEKCRDEIEEQLGREFLFSAECPFGTENERVMEYALDMFPATRNRMPEAYLEEINRSGMFDPSKDYDKAYIQWQRGPLSKTSPELMNSWVDDILTREDTWLVLVFHGIEGIGWEAIPEERIKSYFEYIDSKSSDIWVGTFAEVTQYMRQRMATPIEMKISGNNQINIQLTSELDPYWYNQDLTLKTYLPKSWNKIEIAQKDYSGPLEIQKDDKGNFVQYIANSQNGEIILRNITD</sequence>
<dbReference type="STRING" id="758820.SAMN00777080_3221"/>
<dbReference type="PANTHER" id="PTHR34216:SF11">
    <property type="entry name" value="CHITOOLIGOSACCHARIDE DEACETYLASE"/>
    <property type="match status" value="1"/>
</dbReference>
<keyword evidence="3" id="KW-0326">Glycosidase</keyword>
<dbReference type="SUPFAM" id="SSF88713">
    <property type="entry name" value="Glycoside hydrolase/deacetylase"/>
    <property type="match status" value="1"/>
</dbReference>
<dbReference type="CDD" id="cd10918">
    <property type="entry name" value="CE4_NodB_like_5s_6s"/>
    <property type="match status" value="1"/>
</dbReference>
<evidence type="ECO:0000259" key="2">
    <source>
        <dbReference type="Pfam" id="PF01522"/>
    </source>
</evidence>
<accession>A0A1W2H6M3</accession>
<gene>
    <name evidence="3" type="ORF">SAMN00777080_3221</name>
</gene>
<dbReference type="Pfam" id="PF01522">
    <property type="entry name" value="Polysacc_deac_1"/>
    <property type="match status" value="2"/>
</dbReference>
<dbReference type="GO" id="GO:0016798">
    <property type="term" value="F:hydrolase activity, acting on glycosyl bonds"/>
    <property type="evidence" value="ECO:0007669"/>
    <property type="project" value="UniProtKB-KW"/>
</dbReference>
<keyword evidence="3" id="KW-0624">Polysaccharide degradation</keyword>
<dbReference type="InterPro" id="IPR011330">
    <property type="entry name" value="Glyco_hydro/deAcase_b/a-brl"/>
</dbReference>
<keyword evidence="3" id="KW-0378">Hydrolase</keyword>
<evidence type="ECO:0000313" key="4">
    <source>
        <dbReference type="Proteomes" id="UP000192333"/>
    </source>
</evidence>
<feature type="domain" description="NodB homology" evidence="2">
    <location>
        <begin position="30"/>
        <end position="73"/>
    </location>
</feature>
<proteinExistence type="predicted"/>
<keyword evidence="4" id="KW-1185">Reference proteome</keyword>
<keyword evidence="1" id="KW-0732">Signal</keyword>
<evidence type="ECO:0000313" key="3">
    <source>
        <dbReference type="EMBL" id="SMD44597.1"/>
    </source>
</evidence>
<organism evidence="3 4">
    <name type="scientific">Aquiflexum balticum DSM 16537</name>
    <dbReference type="NCBI Taxonomy" id="758820"/>
    <lineage>
        <taxon>Bacteria</taxon>
        <taxon>Pseudomonadati</taxon>
        <taxon>Bacteroidota</taxon>
        <taxon>Cytophagia</taxon>
        <taxon>Cytophagales</taxon>
        <taxon>Cyclobacteriaceae</taxon>
        <taxon>Aquiflexum</taxon>
    </lineage>
</organism>